<dbReference type="RefSeq" id="WP_205477852.1">
    <property type="nucleotide sequence ID" value="NZ_CP070506.1"/>
</dbReference>
<evidence type="ECO:0000313" key="1">
    <source>
        <dbReference type="EMBL" id="QSB41766.1"/>
    </source>
</evidence>
<accession>A0ABX7K743</accession>
<keyword evidence="2" id="KW-1185">Reference proteome</keyword>
<dbReference type="EMBL" id="CP070506">
    <property type="protein sequence ID" value="QSB41766.1"/>
    <property type="molecule type" value="Genomic_DNA"/>
</dbReference>
<organism evidence="1 2">
    <name type="scientific">Pseudomonas hygromyciniae</name>
    <dbReference type="NCBI Taxonomy" id="2812000"/>
    <lineage>
        <taxon>Bacteria</taxon>
        <taxon>Pseudomonadati</taxon>
        <taxon>Pseudomonadota</taxon>
        <taxon>Gammaproteobacteria</taxon>
        <taxon>Pseudomonadales</taxon>
        <taxon>Pseudomonadaceae</taxon>
        <taxon>Pseudomonas</taxon>
    </lineage>
</organism>
<evidence type="ECO:0000313" key="2">
    <source>
        <dbReference type="Proteomes" id="UP000663249"/>
    </source>
</evidence>
<sequence length="1634" mass="182012">MPAPTENPVKNAVQAHFSTRPSLRSVIAQMLADTFAEKFPPLSIPPADLYLAVPRDGGGRALRPLLKVALEQVADGSFPDLSTRHNLDAYLSDATGTRLSPPSNGDTTDYDLNVVKAAVQELPSIVFVGFQEALAAYWSQDSNTGGSRWQWLAGVLQGQLRNAAIRESGDDRHQLKVLSTLANYPSREARAGLAGPQNALHVYTLETRLVREATTLTVQSSDVLVVNGTRAWLYAVSGRIESFANLDAFGQAWGERLARQFLADTITWHRYEPDGDIFEVQAALACNQQLEDLAALSLPAGTSVDDVQALFESLTNPANLFDASPVTAPQTLSPIQAALPGWLHDASPADRFAYRQCLLEQASLRHLTRGEGYLDELDDIRTYAATHLNHQLCLERNAALHGTRTCTDLEQSKYRAQDLELTFHVPVGTLQSGYIDKVVMSLVDLALKNLSGRPAGRMTVRHTAGQAIEAWLTPEYLLQLIQRVNVGLNYPAYIQQALLSDTAEAQKRKRQFCAQRPIDLKTQALEHKIRGEAGLTARGVRCINAVVATQRADRWVDTDEIVMRALAFQRKPGAKADVAQNMFIIEPRDPQSGPHLLYRPAYRDAVLEFASRDSLLAAIAQPGAIQESVLAWLSDDARVVYSNGGFNEPHYVRISGLGADFPPLPRVPKPATLADAEDEHNDPIQQTLDSGQLMEYLFVCEARQLLDQADRESTSNAESRWALILEGLQLGFNTLLMLVRGPLAAAGWLIQLAQSLKQDLPALESNDPIAREQAWVDLLLNISMVLIHHGLPPQVPGPPVAESRVAPQARLPLRRPAGQAIRQQPVIERGRVGLPSEPPGGGRTLLDFDRSLASDSASARLLEKLLEFNIPWPEPAPEPVAIGPAKGLFKVDNLWYASVAGLFLRVKIVPGFGDVFIIDPTKPDHPGIQLRTDGNGHWTLDRGLKLAGGGPKQLALLREQNQRKVEELAVRARALNIELTPLLLELNKSQDRMYCAKAELISQGNLLKLIWRALENASAAQQPVIQRRHQSEMRTYATRYTQYETLLGTLEERFTDLLPRRLELAKVGLELEKLSKSQITVHDRAKLLKTLWEQQFAVHNFLGTWADALRFTERGEPMRDLARRMVLERALGNSAPYDQVVARTIELADTEQRMAVASHGMETILEALEQDSVAGRAIREELLAAIVRPQRFFSESVKLNALIPLSWIAVEPIRMGPSPQEALYVEHLHYTRLSQALLSHIEVRSSSGYPLNEQRQVYNTVLEQYRSYEIAMHALKLINPARVHPVAERLLKELQHARMLVEDELETVLRKQEELEVDQARSKNLRPKAPTKRIFKTSNRTYLVGDLTPATEQINREHLTLSDGVTGETISAFRQQAGTWVEIHEDAAPPPQVQRPVTSLASLKSQGQALIKQRAGIEQVIAAQQRLLESPRTRQAVDPGDWDQLLTEQARQLTDVADEIARDHLNQPAAQALIDDFQAHAKDMQRTAQNRCSAAYKRQLPTLESLDYLWRHKEIDINLTSLADPQRPTLSGDFFTEYAVYDKALRPPTVLWYAHFHYASADAPPAQYTRAHLKLASQRKYTQKDLLKQHVQAQLRAQLEPGAESIETIVYVLLTPPQDQLFLAIAPASQPRVV</sequence>
<name>A0ABX7K743_9PSED</name>
<proteinExistence type="predicted"/>
<protein>
    <submittedName>
        <fullName evidence="1">Uncharacterized protein</fullName>
    </submittedName>
</protein>
<dbReference type="Proteomes" id="UP000663249">
    <property type="component" value="Chromosome"/>
</dbReference>
<gene>
    <name evidence="1" type="ORF">JTY93_10665</name>
</gene>
<reference evidence="1 2" key="1">
    <citation type="submission" date="2021-02" db="EMBL/GenBank/DDBJ databases">
        <title>Genomic and phenotypic characterization of Pseudomonas hygromyciniae, a novel bacterial species discovered from a commercially purchased antibiotic vial.</title>
        <authorList>
            <person name="Turner T.L."/>
            <person name="Mitra S.D."/>
            <person name="Kochan T.J."/>
            <person name="Pincus N.B."/>
            <person name="Lebrun-Corbin M."/>
            <person name="Cheung B."/>
            <person name="Gatesy S.W."/>
            <person name="Afzal T."/>
            <person name="Ozer E.A."/>
            <person name="Hauser A.R."/>
        </authorList>
    </citation>
    <scope>NUCLEOTIDE SEQUENCE [LARGE SCALE GENOMIC DNA]</scope>
    <source>
        <strain evidence="1 2">SDM007</strain>
    </source>
</reference>